<protein>
    <submittedName>
        <fullName evidence="3">Uncharacterized protein</fullName>
    </submittedName>
</protein>
<dbReference type="GO" id="GO:0000209">
    <property type="term" value="P:protein polyubiquitination"/>
    <property type="evidence" value="ECO:0007669"/>
    <property type="project" value="TreeGrafter"/>
</dbReference>
<dbReference type="GO" id="GO:0061630">
    <property type="term" value="F:ubiquitin protein ligase activity"/>
    <property type="evidence" value="ECO:0007669"/>
    <property type="project" value="TreeGrafter"/>
</dbReference>
<dbReference type="OrthoDB" id="342730at2759"/>
<dbReference type="InterPro" id="IPR001258">
    <property type="entry name" value="NHL_repeat"/>
</dbReference>
<dbReference type="PROSITE" id="PS51125">
    <property type="entry name" value="NHL"/>
    <property type="match status" value="1"/>
</dbReference>
<dbReference type="PANTHER" id="PTHR24104:SF25">
    <property type="entry name" value="PROTEIN LIN-41"/>
    <property type="match status" value="1"/>
</dbReference>
<dbReference type="Pfam" id="PF01436">
    <property type="entry name" value="NHL"/>
    <property type="match status" value="1"/>
</dbReference>
<sequence length="80" mass="8355">MKVKETDNCAGRGGFAATAAATSSSLTGVFNPDGEFLFKFGSQGTGKGQFDRPAGITLNPQGHIVVADKDNHRIQMALSI</sequence>
<dbReference type="InterPro" id="IPR011042">
    <property type="entry name" value="6-blade_b-propeller_TolB-like"/>
</dbReference>
<dbReference type="AlphaFoldDB" id="A0A653BQA2"/>
<keyword evidence="4" id="KW-1185">Reference proteome</keyword>
<dbReference type="InterPro" id="IPR050952">
    <property type="entry name" value="TRIM-NHL_E3_ligases"/>
</dbReference>
<dbReference type="Proteomes" id="UP000410492">
    <property type="component" value="Unassembled WGS sequence"/>
</dbReference>
<reference evidence="3 4" key="1">
    <citation type="submission" date="2019-01" db="EMBL/GenBank/DDBJ databases">
        <authorList>
            <person name="Sayadi A."/>
        </authorList>
    </citation>
    <scope>NUCLEOTIDE SEQUENCE [LARGE SCALE GENOMIC DNA]</scope>
</reference>
<dbReference type="PANTHER" id="PTHR24104">
    <property type="entry name" value="E3 UBIQUITIN-PROTEIN LIGASE NHLRC1-RELATED"/>
    <property type="match status" value="1"/>
</dbReference>
<feature type="repeat" description="NHL" evidence="2">
    <location>
        <begin position="37"/>
        <end position="75"/>
    </location>
</feature>
<dbReference type="SUPFAM" id="SSF101898">
    <property type="entry name" value="NHL repeat"/>
    <property type="match status" value="1"/>
</dbReference>
<evidence type="ECO:0000313" key="3">
    <source>
        <dbReference type="EMBL" id="VEN37475.1"/>
    </source>
</evidence>
<organism evidence="3 4">
    <name type="scientific">Callosobruchus maculatus</name>
    <name type="common">Southern cowpea weevil</name>
    <name type="synonym">Pulse bruchid</name>
    <dbReference type="NCBI Taxonomy" id="64391"/>
    <lineage>
        <taxon>Eukaryota</taxon>
        <taxon>Metazoa</taxon>
        <taxon>Ecdysozoa</taxon>
        <taxon>Arthropoda</taxon>
        <taxon>Hexapoda</taxon>
        <taxon>Insecta</taxon>
        <taxon>Pterygota</taxon>
        <taxon>Neoptera</taxon>
        <taxon>Endopterygota</taxon>
        <taxon>Coleoptera</taxon>
        <taxon>Polyphaga</taxon>
        <taxon>Cucujiformia</taxon>
        <taxon>Chrysomeloidea</taxon>
        <taxon>Chrysomelidae</taxon>
        <taxon>Bruchinae</taxon>
        <taxon>Bruchini</taxon>
        <taxon>Callosobruchus</taxon>
    </lineage>
</organism>
<accession>A0A653BQA2</accession>
<evidence type="ECO:0000313" key="4">
    <source>
        <dbReference type="Proteomes" id="UP000410492"/>
    </source>
</evidence>
<name>A0A653BQA2_CALMS</name>
<keyword evidence="1" id="KW-0677">Repeat</keyword>
<gene>
    <name evidence="3" type="ORF">CALMAC_LOCUS2711</name>
</gene>
<dbReference type="EMBL" id="CAACVG010003402">
    <property type="protein sequence ID" value="VEN37475.1"/>
    <property type="molecule type" value="Genomic_DNA"/>
</dbReference>
<evidence type="ECO:0000256" key="2">
    <source>
        <dbReference type="PROSITE-ProRule" id="PRU00504"/>
    </source>
</evidence>
<evidence type="ECO:0000256" key="1">
    <source>
        <dbReference type="ARBA" id="ARBA00022737"/>
    </source>
</evidence>
<proteinExistence type="predicted"/>
<dbReference type="Gene3D" id="2.120.10.30">
    <property type="entry name" value="TolB, C-terminal domain"/>
    <property type="match status" value="1"/>
</dbReference>
<dbReference type="GO" id="GO:0043161">
    <property type="term" value="P:proteasome-mediated ubiquitin-dependent protein catabolic process"/>
    <property type="evidence" value="ECO:0007669"/>
    <property type="project" value="TreeGrafter"/>
</dbReference>
<dbReference type="GO" id="GO:0008270">
    <property type="term" value="F:zinc ion binding"/>
    <property type="evidence" value="ECO:0007669"/>
    <property type="project" value="UniProtKB-KW"/>
</dbReference>